<sequence length="316" mass="36020">MHQKDLTPKARELFFLGIAENSKGWIFWDDRQKSLIRSASAVFDERSRLPEMPQIPGVCHIHIAHLLDPLMIQEVEAQDKSLKIMTLTAALDGDSPRYYHEAMKSEGASRWKKAMEEELEAMNRMAVWEEVDNHQHKHVLGTCWVFATKRNQEGEVIRHKACIVVQGHWQIKGLEFEETFAPTPTFTSLRCLFTVASALQWEVETFDVTTAYLHSNVKESIYIKPPPGYQVRAGRVLALKKALYGLRQSGHCWCQHLQQVLSNIGFSANHEDQSTYVYEKGGEKALLWIHVDDGVLAASSAGLIAHLKKELQARLF</sequence>
<evidence type="ECO:0008006" key="5">
    <source>
        <dbReference type="Google" id="ProtNLM"/>
    </source>
</evidence>
<evidence type="ECO:0000313" key="4">
    <source>
        <dbReference type="Proteomes" id="UP000765509"/>
    </source>
</evidence>
<dbReference type="InterPro" id="IPR057670">
    <property type="entry name" value="SH3_retrovirus"/>
</dbReference>
<protein>
    <recommendedName>
        <fullName evidence="5">Reverse transcriptase Ty1/copia-type domain-containing protein</fullName>
    </recommendedName>
</protein>
<dbReference type="Proteomes" id="UP000765509">
    <property type="component" value="Unassembled WGS sequence"/>
</dbReference>
<evidence type="ECO:0000313" key="3">
    <source>
        <dbReference type="EMBL" id="MBW0461394.1"/>
    </source>
</evidence>
<gene>
    <name evidence="3" type="ORF">O181_001109</name>
</gene>
<name>A0A9Q3GBJ0_9BASI</name>
<evidence type="ECO:0000259" key="1">
    <source>
        <dbReference type="Pfam" id="PF07727"/>
    </source>
</evidence>
<dbReference type="OrthoDB" id="3562068at2759"/>
<feature type="domain" description="Reverse transcriptase Ty1/copia-type" evidence="1">
    <location>
        <begin position="127"/>
        <end position="314"/>
    </location>
</feature>
<reference evidence="3" key="1">
    <citation type="submission" date="2021-03" db="EMBL/GenBank/DDBJ databases">
        <title>Draft genome sequence of rust myrtle Austropuccinia psidii MF-1, a brazilian biotype.</title>
        <authorList>
            <person name="Quecine M.C."/>
            <person name="Pachon D.M.R."/>
            <person name="Bonatelli M.L."/>
            <person name="Correr F.H."/>
            <person name="Franceschini L.M."/>
            <person name="Leite T.F."/>
            <person name="Margarido G.R.A."/>
            <person name="Almeida C.A."/>
            <person name="Ferrarezi J.A."/>
            <person name="Labate C.A."/>
        </authorList>
    </citation>
    <scope>NUCLEOTIDE SEQUENCE</scope>
    <source>
        <strain evidence="3">MF-1</strain>
    </source>
</reference>
<organism evidence="3 4">
    <name type="scientific">Austropuccinia psidii MF-1</name>
    <dbReference type="NCBI Taxonomy" id="1389203"/>
    <lineage>
        <taxon>Eukaryota</taxon>
        <taxon>Fungi</taxon>
        <taxon>Dikarya</taxon>
        <taxon>Basidiomycota</taxon>
        <taxon>Pucciniomycotina</taxon>
        <taxon>Pucciniomycetes</taxon>
        <taxon>Pucciniales</taxon>
        <taxon>Sphaerophragmiaceae</taxon>
        <taxon>Austropuccinia</taxon>
    </lineage>
</organism>
<dbReference type="Pfam" id="PF25597">
    <property type="entry name" value="SH3_retrovirus"/>
    <property type="match status" value="1"/>
</dbReference>
<proteinExistence type="predicted"/>
<dbReference type="InterPro" id="IPR013103">
    <property type="entry name" value="RVT_2"/>
</dbReference>
<comment type="caution">
    <text evidence="3">The sequence shown here is derived from an EMBL/GenBank/DDBJ whole genome shotgun (WGS) entry which is preliminary data.</text>
</comment>
<feature type="domain" description="Retroviral polymerase SH3-like" evidence="2">
    <location>
        <begin position="3"/>
        <end position="51"/>
    </location>
</feature>
<accession>A0A9Q3GBJ0</accession>
<dbReference type="EMBL" id="AVOT02000151">
    <property type="protein sequence ID" value="MBW0461394.1"/>
    <property type="molecule type" value="Genomic_DNA"/>
</dbReference>
<dbReference type="Pfam" id="PF07727">
    <property type="entry name" value="RVT_2"/>
    <property type="match status" value="1"/>
</dbReference>
<evidence type="ECO:0000259" key="2">
    <source>
        <dbReference type="Pfam" id="PF25597"/>
    </source>
</evidence>
<dbReference type="AlphaFoldDB" id="A0A9Q3GBJ0"/>
<keyword evidence="4" id="KW-1185">Reference proteome</keyword>